<proteinExistence type="predicted"/>
<sequence length="206" mass="21706">MNAREEILRRIEGIVPTRPAADVAASYDRIDRSYLRRHHEDGVLDLFAERVADYRATVLRVDASELPSAVAGRLAARPGSYGVPADLPAEWTAATGAPLVRDPSPPSLDGLAGAVTGCAVAIAETGTIVLDHGAAQGPRALSLVPDYHLIVVLADQVAPDVPEALERLDPSSPLTFVSGPSATSDIELSRVEGVHGPRTLEVLVVQ</sequence>
<protein>
    <submittedName>
        <fullName evidence="2">LUD domain-containing protein</fullName>
    </submittedName>
</protein>
<comment type="caution">
    <text evidence="2">The sequence shown here is derived from an EMBL/GenBank/DDBJ whole genome shotgun (WGS) entry which is preliminary data.</text>
</comment>
<dbReference type="EMBL" id="JAXCEH010000028">
    <property type="protein sequence ID" value="MFA1558206.1"/>
    <property type="molecule type" value="Genomic_DNA"/>
</dbReference>
<dbReference type="RefSeq" id="WP_371945134.1">
    <property type="nucleotide sequence ID" value="NZ_JAXCEH010000028.1"/>
</dbReference>
<dbReference type="InterPro" id="IPR037171">
    <property type="entry name" value="NagB/RpiA_transferase-like"/>
</dbReference>
<evidence type="ECO:0000313" key="2">
    <source>
        <dbReference type="EMBL" id="MFA1558206.1"/>
    </source>
</evidence>
<dbReference type="PANTHER" id="PTHR43682:SF1">
    <property type="entry name" value="LACTATE UTILIZATION PROTEIN C"/>
    <property type="match status" value="1"/>
</dbReference>
<reference evidence="2 3" key="1">
    <citation type="submission" date="2023-11" db="EMBL/GenBank/DDBJ databases">
        <title>Actinomadura monticuli sp. nov., isolated from volcanic ash.</title>
        <authorList>
            <person name="Lee S.D."/>
            <person name="Yang H."/>
            <person name="Kim I.S."/>
        </authorList>
    </citation>
    <scope>NUCLEOTIDE SEQUENCE [LARGE SCALE GENOMIC DNA]</scope>
    <source>
        <strain evidence="2 3">DSM 45346</strain>
    </source>
</reference>
<dbReference type="PANTHER" id="PTHR43682">
    <property type="entry name" value="LACTATE UTILIZATION PROTEIN C"/>
    <property type="match status" value="1"/>
</dbReference>
<keyword evidence="3" id="KW-1185">Reference proteome</keyword>
<dbReference type="SUPFAM" id="SSF100950">
    <property type="entry name" value="NagB/RpiA/CoA transferase-like"/>
    <property type="match status" value="1"/>
</dbReference>
<name>A0ABV4R5K8_9ACTN</name>
<evidence type="ECO:0000313" key="3">
    <source>
        <dbReference type="Proteomes" id="UP001569904"/>
    </source>
</evidence>
<organism evidence="2 3">
    <name type="scientific">Actinomadura chokoriensis</name>
    <dbReference type="NCBI Taxonomy" id="454156"/>
    <lineage>
        <taxon>Bacteria</taxon>
        <taxon>Bacillati</taxon>
        <taxon>Actinomycetota</taxon>
        <taxon>Actinomycetes</taxon>
        <taxon>Streptosporangiales</taxon>
        <taxon>Thermomonosporaceae</taxon>
        <taxon>Actinomadura</taxon>
    </lineage>
</organism>
<feature type="domain" description="LUD" evidence="1">
    <location>
        <begin position="115"/>
        <end position="205"/>
    </location>
</feature>
<accession>A0ABV4R5K8</accession>
<dbReference type="InterPro" id="IPR003741">
    <property type="entry name" value="LUD_dom"/>
</dbReference>
<dbReference type="Gene3D" id="3.40.50.10420">
    <property type="entry name" value="NagB/RpiA/CoA transferase-like"/>
    <property type="match status" value="1"/>
</dbReference>
<evidence type="ECO:0000259" key="1">
    <source>
        <dbReference type="Pfam" id="PF02589"/>
    </source>
</evidence>
<dbReference type="Pfam" id="PF02589">
    <property type="entry name" value="LUD_dom"/>
    <property type="match status" value="1"/>
</dbReference>
<gene>
    <name evidence="2" type="ORF">SM436_31350</name>
</gene>
<dbReference type="InterPro" id="IPR024185">
    <property type="entry name" value="FTHF_cligase-like_sf"/>
</dbReference>
<dbReference type="Proteomes" id="UP001569904">
    <property type="component" value="Unassembled WGS sequence"/>
</dbReference>